<keyword evidence="8" id="KW-1185">Reference proteome</keyword>
<evidence type="ECO:0000256" key="4">
    <source>
        <dbReference type="ARBA" id="ARBA00022833"/>
    </source>
</evidence>
<dbReference type="PANTHER" id="PTHR24403">
    <property type="entry name" value="ZINC FINGER PROTEIN"/>
    <property type="match status" value="1"/>
</dbReference>
<reference evidence="7" key="1">
    <citation type="submission" date="2022-05" db="EMBL/GenBank/DDBJ databases">
        <authorList>
            <person name="Okamura Y."/>
        </authorList>
    </citation>
    <scope>NUCLEOTIDE SEQUENCE</scope>
</reference>
<dbReference type="Gene3D" id="3.30.160.60">
    <property type="entry name" value="Classic Zinc Finger"/>
    <property type="match status" value="6"/>
</dbReference>
<feature type="domain" description="C2H2-type" evidence="6">
    <location>
        <begin position="124"/>
        <end position="153"/>
    </location>
</feature>
<name>A0A9P0XGY3_PIEBR</name>
<dbReference type="InterPro" id="IPR013087">
    <property type="entry name" value="Znf_C2H2_type"/>
</dbReference>
<dbReference type="SMART" id="SM00355">
    <property type="entry name" value="ZnF_C2H2"/>
    <property type="match status" value="13"/>
</dbReference>
<dbReference type="FunFam" id="3.30.160.60:FF:000446">
    <property type="entry name" value="Zinc finger protein"/>
    <property type="match status" value="1"/>
</dbReference>
<dbReference type="PROSITE" id="PS00028">
    <property type="entry name" value="ZINC_FINGER_C2H2_1"/>
    <property type="match status" value="1"/>
</dbReference>
<evidence type="ECO:0000313" key="7">
    <source>
        <dbReference type="EMBL" id="CAH4034131.1"/>
    </source>
</evidence>
<dbReference type="SUPFAM" id="SSF57667">
    <property type="entry name" value="beta-beta-alpha zinc fingers"/>
    <property type="match status" value="3"/>
</dbReference>
<evidence type="ECO:0000256" key="1">
    <source>
        <dbReference type="ARBA" id="ARBA00022723"/>
    </source>
</evidence>
<dbReference type="EMBL" id="CALOZG010000037">
    <property type="protein sequence ID" value="CAH4034131.1"/>
    <property type="molecule type" value="Genomic_DNA"/>
</dbReference>
<comment type="caution">
    <text evidence="7">The sequence shown here is derived from an EMBL/GenBank/DDBJ whole genome shotgun (WGS) entry which is preliminary data.</text>
</comment>
<accession>A0A9P0XGY3</accession>
<evidence type="ECO:0000256" key="3">
    <source>
        <dbReference type="ARBA" id="ARBA00022771"/>
    </source>
</evidence>
<evidence type="ECO:0000259" key="6">
    <source>
        <dbReference type="PROSITE" id="PS50157"/>
    </source>
</evidence>
<keyword evidence="3 5" id="KW-0863">Zinc-finger</keyword>
<dbReference type="PROSITE" id="PS50157">
    <property type="entry name" value="ZINC_FINGER_C2H2_2"/>
    <property type="match status" value="5"/>
</dbReference>
<proteinExistence type="predicted"/>
<keyword evidence="2" id="KW-0677">Repeat</keyword>
<keyword evidence="1" id="KW-0479">Metal-binding</keyword>
<dbReference type="InterPro" id="IPR050688">
    <property type="entry name" value="Zinc_finger/UBP_domain"/>
</dbReference>
<dbReference type="GO" id="GO:0008270">
    <property type="term" value="F:zinc ion binding"/>
    <property type="evidence" value="ECO:0007669"/>
    <property type="project" value="UniProtKB-KW"/>
</dbReference>
<evidence type="ECO:0000256" key="2">
    <source>
        <dbReference type="ARBA" id="ARBA00022737"/>
    </source>
</evidence>
<dbReference type="InterPro" id="IPR036236">
    <property type="entry name" value="Znf_C2H2_sf"/>
</dbReference>
<dbReference type="Proteomes" id="UP001152562">
    <property type="component" value="Unassembled WGS sequence"/>
</dbReference>
<dbReference type="GO" id="GO:0045944">
    <property type="term" value="P:positive regulation of transcription by RNA polymerase II"/>
    <property type="evidence" value="ECO:0007669"/>
    <property type="project" value="TreeGrafter"/>
</dbReference>
<evidence type="ECO:0000256" key="5">
    <source>
        <dbReference type="PROSITE-ProRule" id="PRU00042"/>
    </source>
</evidence>
<feature type="domain" description="C2H2-type" evidence="6">
    <location>
        <begin position="464"/>
        <end position="492"/>
    </location>
</feature>
<evidence type="ECO:0000313" key="8">
    <source>
        <dbReference type="Proteomes" id="UP001152562"/>
    </source>
</evidence>
<organism evidence="7 8">
    <name type="scientific">Pieris brassicae</name>
    <name type="common">White butterfly</name>
    <name type="synonym">Large white butterfly</name>
    <dbReference type="NCBI Taxonomy" id="7116"/>
    <lineage>
        <taxon>Eukaryota</taxon>
        <taxon>Metazoa</taxon>
        <taxon>Ecdysozoa</taxon>
        <taxon>Arthropoda</taxon>
        <taxon>Hexapoda</taxon>
        <taxon>Insecta</taxon>
        <taxon>Pterygota</taxon>
        <taxon>Neoptera</taxon>
        <taxon>Endopterygota</taxon>
        <taxon>Lepidoptera</taxon>
        <taxon>Glossata</taxon>
        <taxon>Ditrysia</taxon>
        <taxon>Papilionoidea</taxon>
        <taxon>Pieridae</taxon>
        <taxon>Pierinae</taxon>
        <taxon>Pieris</taxon>
    </lineage>
</organism>
<sequence length="526" mass="61991">MSDNEIESSVITCEPEEGELTNMFASVWVKVEVQADAEADVDTPSHTPKPRKSKKKKGKEELACQHCDYTTIHKNCLRYHIHGHDNKLLTCEHCSYTTKYPNSLNRHCKLQHNLSPEETKDNIYKCEYENCEYVTYYRWNLNVHQRKHKLEKHHKCPKCDYRTAYRHNLLKHSKSHNEGVFFKCDKCPFVTKYEGHISRHLAKIHNEVSEGANRCDMCDFSTKIRWRLNTHKQRSRQSNNLKCEHCEFTTFYMCEHKKHKELHFGAIYVNKNTESSVSQPQPSLPLDIPKVESESQRDQYVIDPNCLDWNSIQVLESEDKERPFMCLMCSYTSKFKAAVQRHFQRHHTGTKNRPYKCCNCDFSTKTKDQIALHNKRSKSDKLLHCPICRFSTMFKCHLAMHQKTHYTFKCTMCSYSCRQKYDLKKHYAVAHMGKGLKCHFCDYVAARKESLLCHEAIHTGNKPFKCTLCNYSSVRRSLLDVHTRRFHCDRRPDVTIVSDDKIESLKVPLPELLNQLKEIESFQFPQ</sequence>
<gene>
    <name evidence="7" type="ORF">PIBRA_LOCUS10347</name>
</gene>
<feature type="domain" description="C2H2-type" evidence="6">
    <location>
        <begin position="436"/>
        <end position="463"/>
    </location>
</feature>
<keyword evidence="4" id="KW-0862">Zinc</keyword>
<feature type="domain" description="C2H2-type" evidence="6">
    <location>
        <begin position="324"/>
        <end position="352"/>
    </location>
</feature>
<dbReference type="GO" id="GO:0005634">
    <property type="term" value="C:nucleus"/>
    <property type="evidence" value="ECO:0007669"/>
    <property type="project" value="TreeGrafter"/>
</dbReference>
<dbReference type="PANTHER" id="PTHR24403:SF105">
    <property type="entry name" value="ZINC FINGER PROTEIN 2-LIKE ISOFORM X1"/>
    <property type="match status" value="1"/>
</dbReference>
<feature type="domain" description="C2H2-type" evidence="6">
    <location>
        <begin position="408"/>
        <end position="436"/>
    </location>
</feature>
<dbReference type="AlphaFoldDB" id="A0A9P0XGY3"/>
<protein>
    <recommendedName>
        <fullName evidence="6">C2H2-type domain-containing protein</fullName>
    </recommendedName>
</protein>